<name>A0A9W9SM65_9EURO</name>
<dbReference type="GO" id="GO:0003964">
    <property type="term" value="F:RNA-directed DNA polymerase activity"/>
    <property type="evidence" value="ECO:0007669"/>
    <property type="project" value="UniProtKB-KW"/>
</dbReference>
<dbReference type="GeneID" id="81375634"/>
<comment type="caution">
    <text evidence="1">The sequence shown here is derived from an EMBL/GenBank/DDBJ whole genome shotgun (WGS) entry which is preliminary data.</text>
</comment>
<dbReference type="Proteomes" id="UP001147747">
    <property type="component" value="Unassembled WGS sequence"/>
</dbReference>
<keyword evidence="1" id="KW-0808">Transferase</keyword>
<dbReference type="Gene3D" id="3.60.10.10">
    <property type="entry name" value="Endonuclease/exonuclease/phosphatase"/>
    <property type="match status" value="1"/>
</dbReference>
<dbReference type="InterPro" id="IPR036691">
    <property type="entry name" value="Endo/exonu/phosph_ase_sf"/>
</dbReference>
<protein>
    <submittedName>
        <fullName evidence="1">Reverse transcriptase</fullName>
    </submittedName>
</protein>
<evidence type="ECO:0000313" key="1">
    <source>
        <dbReference type="EMBL" id="KAJ5378898.1"/>
    </source>
</evidence>
<reference evidence="1" key="1">
    <citation type="submission" date="2022-12" db="EMBL/GenBank/DDBJ databases">
        <authorList>
            <person name="Petersen C."/>
        </authorList>
    </citation>
    <scope>NUCLEOTIDE SEQUENCE</scope>
    <source>
        <strain evidence="1">IBT 29677</strain>
    </source>
</reference>
<reference evidence="1" key="2">
    <citation type="journal article" date="2023" name="IMA Fungus">
        <title>Comparative genomic study of the Penicillium genus elucidates a diverse pangenome and 15 lateral gene transfer events.</title>
        <authorList>
            <person name="Petersen C."/>
            <person name="Sorensen T."/>
            <person name="Nielsen M.R."/>
            <person name="Sondergaard T.E."/>
            <person name="Sorensen J.L."/>
            <person name="Fitzpatrick D.A."/>
            <person name="Frisvad J.C."/>
            <person name="Nielsen K.L."/>
        </authorList>
    </citation>
    <scope>NUCLEOTIDE SEQUENCE</scope>
    <source>
        <strain evidence="1">IBT 29677</strain>
    </source>
</reference>
<gene>
    <name evidence="1" type="ORF">N7509_012017</name>
</gene>
<keyword evidence="2" id="KW-1185">Reference proteome</keyword>
<keyword evidence="1" id="KW-0695">RNA-directed DNA polymerase</keyword>
<dbReference type="AlphaFoldDB" id="A0A9W9SM65"/>
<evidence type="ECO:0000313" key="2">
    <source>
        <dbReference type="Proteomes" id="UP001147747"/>
    </source>
</evidence>
<dbReference type="SUPFAM" id="SSF56219">
    <property type="entry name" value="DNase I-like"/>
    <property type="match status" value="1"/>
</dbReference>
<accession>A0A9W9SM65</accession>
<dbReference type="RefSeq" id="XP_056482684.1">
    <property type="nucleotide sequence ID" value="XM_056636654.1"/>
</dbReference>
<keyword evidence="1" id="KW-0548">Nucleotidyltransferase</keyword>
<sequence length="121" mass="13982">MSKPMHILQINVRKQRNVQHSLMNDPSLKECVALVISEPHVFEMDGKVRMSPMGHQGWTAILLCERHDGRWTARSMLWVRRDIECEQRLAARGIQPDLVNWINAFYSGRTATIVVNGQARF</sequence>
<proteinExistence type="predicted"/>
<dbReference type="EMBL" id="JAPZBU010000011">
    <property type="protein sequence ID" value="KAJ5378898.1"/>
    <property type="molecule type" value="Genomic_DNA"/>
</dbReference>
<organism evidence="1 2">
    <name type="scientific">Penicillium cosmopolitanum</name>
    <dbReference type="NCBI Taxonomy" id="1131564"/>
    <lineage>
        <taxon>Eukaryota</taxon>
        <taxon>Fungi</taxon>
        <taxon>Dikarya</taxon>
        <taxon>Ascomycota</taxon>
        <taxon>Pezizomycotina</taxon>
        <taxon>Eurotiomycetes</taxon>
        <taxon>Eurotiomycetidae</taxon>
        <taxon>Eurotiales</taxon>
        <taxon>Aspergillaceae</taxon>
        <taxon>Penicillium</taxon>
    </lineage>
</organism>